<dbReference type="SUPFAM" id="SSF51161">
    <property type="entry name" value="Trimeric LpxA-like enzymes"/>
    <property type="match status" value="1"/>
</dbReference>
<keyword evidence="4" id="KW-1185">Reference proteome</keyword>
<dbReference type="Proteomes" id="UP000271678">
    <property type="component" value="Unassembled WGS sequence"/>
</dbReference>
<dbReference type="InterPro" id="IPR005835">
    <property type="entry name" value="NTP_transferase_dom"/>
</dbReference>
<accession>A0A3M9LVN0</accession>
<comment type="caution">
    <text evidence="3">The sequence shown here is derived from an EMBL/GenBank/DDBJ whole genome shotgun (WGS) entry which is preliminary data.</text>
</comment>
<dbReference type="EMBL" id="RJJQ01000030">
    <property type="protein sequence ID" value="RNI17292.1"/>
    <property type="molecule type" value="Genomic_DNA"/>
</dbReference>
<dbReference type="Pfam" id="PF24894">
    <property type="entry name" value="Hexapep_GlmU"/>
    <property type="match status" value="1"/>
</dbReference>
<dbReference type="Gene3D" id="3.90.550.10">
    <property type="entry name" value="Spore Coat Polysaccharide Biosynthesis Protein SpsA, Chain A"/>
    <property type="match status" value="1"/>
</dbReference>
<dbReference type="OrthoDB" id="9801810at2"/>
<organism evidence="3 4">
    <name type="scientific">Flexivirga caeni</name>
    <dbReference type="NCBI Taxonomy" id="2294115"/>
    <lineage>
        <taxon>Bacteria</taxon>
        <taxon>Bacillati</taxon>
        <taxon>Actinomycetota</taxon>
        <taxon>Actinomycetes</taxon>
        <taxon>Micrococcales</taxon>
        <taxon>Dermacoccaceae</taxon>
        <taxon>Flexivirga</taxon>
    </lineage>
</organism>
<dbReference type="InterPro" id="IPR011004">
    <property type="entry name" value="Trimer_LpxA-like_sf"/>
</dbReference>
<reference evidence="3 4" key="1">
    <citation type="submission" date="2018-11" db="EMBL/GenBank/DDBJ databases">
        <title>Draft genome of Simplicispira Flexivirga sp. BO-16.</title>
        <authorList>
            <person name="Im W.T."/>
        </authorList>
    </citation>
    <scope>NUCLEOTIDE SEQUENCE [LARGE SCALE GENOMIC DNA]</scope>
    <source>
        <strain evidence="3 4">BO-16</strain>
    </source>
</reference>
<protein>
    <submittedName>
        <fullName evidence="3">NDP-sugar synthase</fullName>
    </submittedName>
</protein>
<evidence type="ECO:0000259" key="1">
    <source>
        <dbReference type="Pfam" id="PF00483"/>
    </source>
</evidence>
<dbReference type="InterPro" id="IPR029044">
    <property type="entry name" value="Nucleotide-diphossugar_trans"/>
</dbReference>
<dbReference type="RefSeq" id="WP_123273133.1">
    <property type="nucleotide sequence ID" value="NZ_RJJQ01000030.1"/>
</dbReference>
<evidence type="ECO:0000313" key="3">
    <source>
        <dbReference type="EMBL" id="RNI17292.1"/>
    </source>
</evidence>
<evidence type="ECO:0000313" key="4">
    <source>
        <dbReference type="Proteomes" id="UP000271678"/>
    </source>
</evidence>
<evidence type="ECO:0000259" key="2">
    <source>
        <dbReference type="Pfam" id="PF24894"/>
    </source>
</evidence>
<sequence>MNVAAIVLAGGVGSRMRPLTDACPKPLLPLGAEPLVGYQLRRLAAVGVRRVVLATGYLAASFDAVLGNGTQWGLELTYSVEDQPLGTGGAMHAAAALLPDADRLVVLNGDLLSSHDLAAQLRAAPAGAVSVHVRSVADVAPYGQVVFGPDRRVTGFHEKSGRGPGWANAGTYVVPGDFLRTLPDGRCSWERDVLPAAIEGQARVEAWPADGYFRDVGDPTAYRQACVDAVCGDLPGGSRPACTRYVAASAVIAANARLTGGSSVHEKATVAAGAWLDGCVVLPGVQVGAGARLRRCVVAAGAVVAAGEKRTDAIVTGVPTRR</sequence>
<dbReference type="InterPro" id="IPR050486">
    <property type="entry name" value="Mannose-1P_guanyltransferase"/>
</dbReference>
<proteinExistence type="predicted"/>
<feature type="domain" description="Glucose-1-phosphate adenylyltransferase/Bifunctional protein GlmU-like C-terminal hexapeptide" evidence="2">
    <location>
        <begin position="251"/>
        <end position="307"/>
    </location>
</feature>
<dbReference type="Gene3D" id="2.160.10.10">
    <property type="entry name" value="Hexapeptide repeat proteins"/>
    <property type="match status" value="1"/>
</dbReference>
<name>A0A3M9LVN0_9MICO</name>
<dbReference type="Pfam" id="PF00483">
    <property type="entry name" value="NTP_transferase"/>
    <property type="match status" value="1"/>
</dbReference>
<dbReference type="PANTHER" id="PTHR22572">
    <property type="entry name" value="SUGAR-1-PHOSPHATE GUANYL TRANSFERASE"/>
    <property type="match status" value="1"/>
</dbReference>
<gene>
    <name evidence="3" type="ORF">EFY87_19420</name>
</gene>
<dbReference type="SUPFAM" id="SSF53448">
    <property type="entry name" value="Nucleotide-diphospho-sugar transferases"/>
    <property type="match status" value="1"/>
</dbReference>
<feature type="domain" description="Nucleotidyl transferase" evidence="1">
    <location>
        <begin position="5"/>
        <end position="226"/>
    </location>
</feature>
<dbReference type="CDD" id="cd04181">
    <property type="entry name" value="NTP_transferase"/>
    <property type="match status" value="1"/>
</dbReference>
<dbReference type="InterPro" id="IPR056818">
    <property type="entry name" value="GlmU/GlgC-like_hexapep"/>
</dbReference>
<dbReference type="AlphaFoldDB" id="A0A3M9LVN0"/>